<evidence type="ECO:0000256" key="1">
    <source>
        <dbReference type="SAM" id="MobiDB-lite"/>
    </source>
</evidence>
<keyword evidence="4" id="KW-1185">Reference proteome</keyword>
<feature type="region of interest" description="Disordered" evidence="1">
    <location>
        <begin position="55"/>
        <end position="96"/>
    </location>
</feature>
<evidence type="ECO:0000313" key="4">
    <source>
        <dbReference type="Proteomes" id="UP001239909"/>
    </source>
</evidence>
<feature type="compositionally biased region" description="Gly residues" evidence="1">
    <location>
        <begin position="190"/>
        <end position="208"/>
    </location>
</feature>
<protein>
    <recommendedName>
        <fullName evidence="5">Secreted protein</fullName>
    </recommendedName>
</protein>
<feature type="region of interest" description="Disordered" evidence="1">
    <location>
        <begin position="136"/>
        <end position="169"/>
    </location>
</feature>
<feature type="compositionally biased region" description="Low complexity" evidence="1">
    <location>
        <begin position="227"/>
        <end position="236"/>
    </location>
</feature>
<reference evidence="3 4" key="1">
    <citation type="submission" date="2023-04" db="EMBL/GenBank/DDBJ databases">
        <title>Marinoamorphus aggregata gen. nov., sp. Nov., isolate from tissue of brittle star Ophioplocus japonicus.</title>
        <authorList>
            <person name="Kawano K."/>
            <person name="Sawayama S."/>
            <person name="Nakagawa S."/>
        </authorList>
    </citation>
    <scope>NUCLEOTIDE SEQUENCE [LARGE SCALE GENOMIC DNA]</scope>
    <source>
        <strain evidence="3 4">NKW23</strain>
    </source>
</reference>
<dbReference type="EMBL" id="BSYI01000010">
    <property type="protein sequence ID" value="GMG82458.1"/>
    <property type="molecule type" value="Genomic_DNA"/>
</dbReference>
<comment type="caution">
    <text evidence="3">The sequence shown here is derived from an EMBL/GenBank/DDBJ whole genome shotgun (WGS) entry which is preliminary data.</text>
</comment>
<accession>A0ABQ6LGL7</accession>
<proteinExistence type="predicted"/>
<feature type="signal peptide" evidence="2">
    <location>
        <begin position="1"/>
        <end position="25"/>
    </location>
</feature>
<dbReference type="RefSeq" id="WP_285671235.1">
    <property type="nucleotide sequence ID" value="NZ_BSYI01000010.1"/>
</dbReference>
<evidence type="ECO:0000313" key="3">
    <source>
        <dbReference type="EMBL" id="GMG82458.1"/>
    </source>
</evidence>
<dbReference type="Proteomes" id="UP001239909">
    <property type="component" value="Unassembled WGS sequence"/>
</dbReference>
<gene>
    <name evidence="3" type="ORF">LNKW23_16710</name>
</gene>
<sequence length="274" mass="27543">MRSWLNTRTALAALALALSADAASAQIAHSPLGARPYDFRARSPQSTLVLQESRDAQERAARKGGNGIASGVATASPSVGDGTADEPDDADSAGADGGLSGVGALASTYAVGNWTQIDVYVGDNSSAYVINTSPQNSYGSQASTANIDSQNANGENSSVSNGGDWDGQGAAWQFVNNQVRQAQPAPSLRGGHGGHGGNGASDGQGGPGSPAAFAAWDPLAERKARGARQGAGAPAGSERAAPARQAGFGLEPARATGPWNTGGAIPHDWVTEHE</sequence>
<evidence type="ECO:0008006" key="5">
    <source>
        <dbReference type="Google" id="ProtNLM"/>
    </source>
</evidence>
<feature type="compositionally biased region" description="Polar residues" evidence="1">
    <location>
        <begin position="136"/>
        <end position="161"/>
    </location>
</feature>
<keyword evidence="2" id="KW-0732">Signal</keyword>
<name>A0ABQ6LGL7_9RHOB</name>
<feature type="chain" id="PRO_5045788208" description="Secreted protein" evidence="2">
    <location>
        <begin position="26"/>
        <end position="274"/>
    </location>
</feature>
<organism evidence="3 4">
    <name type="scientific">Paralimibaculum aggregatum</name>
    <dbReference type="NCBI Taxonomy" id="3036245"/>
    <lineage>
        <taxon>Bacteria</taxon>
        <taxon>Pseudomonadati</taxon>
        <taxon>Pseudomonadota</taxon>
        <taxon>Alphaproteobacteria</taxon>
        <taxon>Rhodobacterales</taxon>
        <taxon>Paracoccaceae</taxon>
        <taxon>Paralimibaculum</taxon>
    </lineage>
</organism>
<evidence type="ECO:0000256" key="2">
    <source>
        <dbReference type="SAM" id="SignalP"/>
    </source>
</evidence>
<feature type="region of interest" description="Disordered" evidence="1">
    <location>
        <begin position="184"/>
        <end position="274"/>
    </location>
</feature>